<dbReference type="Proteomes" id="UP000321790">
    <property type="component" value="Unassembled WGS sequence"/>
</dbReference>
<dbReference type="GO" id="GO:0009244">
    <property type="term" value="P:lipopolysaccharide core region biosynthetic process"/>
    <property type="evidence" value="ECO:0007669"/>
    <property type="project" value="TreeGrafter"/>
</dbReference>
<evidence type="ECO:0000313" key="10">
    <source>
        <dbReference type="Proteomes" id="UP000321790"/>
    </source>
</evidence>
<organism evidence="9 10">
    <name type="scientific">Seonamhaeicola algicola</name>
    <dbReference type="NCBI Taxonomy" id="1719036"/>
    <lineage>
        <taxon>Bacteria</taxon>
        <taxon>Pseudomonadati</taxon>
        <taxon>Bacteroidota</taxon>
        <taxon>Flavobacteriia</taxon>
        <taxon>Flavobacteriales</taxon>
        <taxon>Flavobacteriaceae</taxon>
    </lineage>
</organism>
<keyword evidence="3 9" id="KW-0808">Transferase</keyword>
<gene>
    <name evidence="9" type="ORF">FUA26_12240</name>
</gene>
<keyword evidence="6 7" id="KW-0472">Membrane</keyword>
<dbReference type="PANTHER" id="PTHR30443">
    <property type="entry name" value="INNER MEMBRANE PROTEIN"/>
    <property type="match status" value="1"/>
</dbReference>
<evidence type="ECO:0000256" key="7">
    <source>
        <dbReference type="SAM" id="Phobius"/>
    </source>
</evidence>
<evidence type="ECO:0000256" key="6">
    <source>
        <dbReference type="ARBA" id="ARBA00023136"/>
    </source>
</evidence>
<feature type="transmembrane region" description="Helical" evidence="7">
    <location>
        <begin position="7"/>
        <end position="28"/>
    </location>
</feature>
<evidence type="ECO:0000256" key="5">
    <source>
        <dbReference type="ARBA" id="ARBA00022989"/>
    </source>
</evidence>
<dbReference type="OrthoDB" id="9786870at2"/>
<dbReference type="Pfam" id="PF00884">
    <property type="entry name" value="Sulfatase"/>
    <property type="match status" value="1"/>
</dbReference>
<feature type="transmembrane region" description="Helical" evidence="7">
    <location>
        <begin position="64"/>
        <end position="82"/>
    </location>
</feature>
<dbReference type="CDD" id="cd16017">
    <property type="entry name" value="LptA"/>
    <property type="match status" value="1"/>
</dbReference>
<keyword evidence="5 7" id="KW-1133">Transmembrane helix</keyword>
<dbReference type="SUPFAM" id="SSF53649">
    <property type="entry name" value="Alkaline phosphatase-like"/>
    <property type="match status" value="1"/>
</dbReference>
<feature type="transmembrane region" description="Helical" evidence="7">
    <location>
        <begin position="109"/>
        <end position="128"/>
    </location>
</feature>
<evidence type="ECO:0000256" key="3">
    <source>
        <dbReference type="ARBA" id="ARBA00022679"/>
    </source>
</evidence>
<feature type="domain" description="Sulfatase N-terminal" evidence="8">
    <location>
        <begin position="202"/>
        <end position="449"/>
    </location>
</feature>
<keyword evidence="2" id="KW-1003">Cell membrane</keyword>
<dbReference type="AlphaFoldDB" id="A0A5C7AHQ8"/>
<accession>A0A5C7AHQ8</accession>
<proteinExistence type="predicted"/>
<feature type="transmembrane region" description="Helical" evidence="7">
    <location>
        <begin position="140"/>
        <end position="160"/>
    </location>
</feature>
<protein>
    <submittedName>
        <fullName evidence="9">Phosphoethanolamine transferase</fullName>
    </submittedName>
</protein>
<evidence type="ECO:0000256" key="1">
    <source>
        <dbReference type="ARBA" id="ARBA00004651"/>
    </source>
</evidence>
<dbReference type="PANTHER" id="PTHR30443:SF2">
    <property type="entry name" value="PHOSPHOETHANOLAMINE TRANSFERASE EPTC"/>
    <property type="match status" value="1"/>
</dbReference>
<name>A0A5C7AHQ8_9FLAO</name>
<dbReference type="GO" id="GO:0005886">
    <property type="term" value="C:plasma membrane"/>
    <property type="evidence" value="ECO:0007669"/>
    <property type="project" value="UniProtKB-SubCell"/>
</dbReference>
<dbReference type="InterPro" id="IPR058130">
    <property type="entry name" value="PEA_transf_C"/>
</dbReference>
<keyword evidence="4 7" id="KW-0812">Transmembrane</keyword>
<keyword evidence="10" id="KW-1185">Reference proteome</keyword>
<feature type="transmembrane region" description="Helical" evidence="7">
    <location>
        <begin position="40"/>
        <end position="57"/>
    </location>
</feature>
<evidence type="ECO:0000313" key="9">
    <source>
        <dbReference type="EMBL" id="TXE08098.1"/>
    </source>
</evidence>
<dbReference type="InterPro" id="IPR040423">
    <property type="entry name" value="PEA_transferase"/>
</dbReference>
<dbReference type="EMBL" id="VOSC01000028">
    <property type="protein sequence ID" value="TXE08098.1"/>
    <property type="molecule type" value="Genomic_DNA"/>
</dbReference>
<dbReference type="GO" id="GO:0016776">
    <property type="term" value="F:phosphotransferase activity, phosphate group as acceptor"/>
    <property type="evidence" value="ECO:0007669"/>
    <property type="project" value="TreeGrafter"/>
</dbReference>
<evidence type="ECO:0000256" key="2">
    <source>
        <dbReference type="ARBA" id="ARBA00022475"/>
    </source>
</evidence>
<dbReference type="Gene3D" id="3.40.720.10">
    <property type="entry name" value="Alkaline Phosphatase, subunit A"/>
    <property type="match status" value="1"/>
</dbReference>
<dbReference type="InterPro" id="IPR017850">
    <property type="entry name" value="Alkaline_phosphatase_core_sf"/>
</dbReference>
<sequence length="513" mass="59609">MHSILKTLLVLSIPMLIKYVFLLFSIQFELVSFEDVIEDIAFFAIIFFLVYFPLLKIRFYLKAIIIIFLIYVVLETTSYMAVSSNFTSSYMYLLIESNKAELTEFTNSYINIKIVLFFISVLVSYFILVKNIKPSKKYHLVVPLVSASVIIIVLKVTGFIESNAYHNIVRGTYGYYELRKNIKFNTNISKKDIEVTSDNEVLVVVIGESTTSKNMQIYGYSKETTPLLNSIKDELYIYTSVISSGVITTKVIPKVLTSLTSKLKSTSVNNILEVFSKAEFDTYWLSNQRPIGFFDNRISEIASASKFLKFFNHQNEVKSNSYDGVLIPEFKKVLKKTGKKVIFLHLIGTHFDYEKRYPKSYTKFGNQPNSTKKQEIINQYDNAIAYNDFVVYSFIEELKNIDSKSALLYFSDHGENVYHGLDFFGRSENTITKSMFEIPFLLWTSKDFQFPKDFYFDYDRQFITDNTYDSLGHLMGIKYIDMDFNKSIFCTSYKKEVRLVLDGLDFDDENNFK</sequence>
<reference evidence="10" key="1">
    <citation type="submission" date="2019-08" db="EMBL/GenBank/DDBJ databases">
        <title>Seonamhaeicola sediminis sp. nov., isolated from marine sediment.</title>
        <authorList>
            <person name="Cao W.R."/>
        </authorList>
    </citation>
    <scope>NUCLEOTIDE SEQUENCE [LARGE SCALE GENOMIC DNA]</scope>
    <source>
        <strain evidence="10">Gy8</strain>
    </source>
</reference>
<dbReference type="RefSeq" id="WP_147136487.1">
    <property type="nucleotide sequence ID" value="NZ_VOSC01000028.1"/>
</dbReference>
<comment type="subcellular location">
    <subcellularLocation>
        <location evidence="1">Cell membrane</location>
        <topology evidence="1">Multi-pass membrane protein</topology>
    </subcellularLocation>
</comment>
<comment type="caution">
    <text evidence="9">The sequence shown here is derived from an EMBL/GenBank/DDBJ whole genome shotgun (WGS) entry which is preliminary data.</text>
</comment>
<evidence type="ECO:0000256" key="4">
    <source>
        <dbReference type="ARBA" id="ARBA00022692"/>
    </source>
</evidence>
<evidence type="ECO:0000259" key="8">
    <source>
        <dbReference type="Pfam" id="PF00884"/>
    </source>
</evidence>
<dbReference type="InterPro" id="IPR000917">
    <property type="entry name" value="Sulfatase_N"/>
</dbReference>